<evidence type="ECO:0000313" key="2">
    <source>
        <dbReference type="Proteomes" id="UP000785679"/>
    </source>
</evidence>
<organism evidence="1 2">
    <name type="scientific">Halteria grandinella</name>
    <dbReference type="NCBI Taxonomy" id="5974"/>
    <lineage>
        <taxon>Eukaryota</taxon>
        <taxon>Sar</taxon>
        <taxon>Alveolata</taxon>
        <taxon>Ciliophora</taxon>
        <taxon>Intramacronucleata</taxon>
        <taxon>Spirotrichea</taxon>
        <taxon>Stichotrichia</taxon>
        <taxon>Sporadotrichida</taxon>
        <taxon>Halteriidae</taxon>
        <taxon>Halteria</taxon>
    </lineage>
</organism>
<dbReference type="Proteomes" id="UP000785679">
    <property type="component" value="Unassembled WGS sequence"/>
</dbReference>
<dbReference type="AlphaFoldDB" id="A0A8J8NSL9"/>
<comment type="caution">
    <text evidence="1">The sequence shown here is derived from an EMBL/GenBank/DDBJ whole genome shotgun (WGS) entry which is preliminary data.</text>
</comment>
<gene>
    <name evidence="1" type="ORF">FGO68_gene16301</name>
</gene>
<accession>A0A8J8NSL9</accession>
<name>A0A8J8NSL9_HALGN</name>
<reference evidence="1" key="1">
    <citation type="submission" date="2019-06" db="EMBL/GenBank/DDBJ databases">
        <authorList>
            <person name="Zheng W."/>
        </authorList>
    </citation>
    <scope>NUCLEOTIDE SEQUENCE</scope>
    <source>
        <strain evidence="1">QDHG01</strain>
    </source>
</reference>
<sequence>MIHPKKVVDYNFKSDQKRDNPDDLIEQAAAFIKNAEEILVLCDSAVFAIEKASATNKETAEKIKAYTKLIIQNMENKLQIIMNGQSKSSYNRQKEILTFIERNKDNMDHLRASIQTLQSQIKAVKFKLQIKNQAKVQSPKQLKGEGCMRHCHFQVKQNVVEQNCFVDAEFCGNYGDYIAIYQKGINETTVYDLTTMRNLINQQEKHRILCVTNQYLVLGSFLYFKDKQGQFQSIKRLDSGIASAVIIDSTYLIVGLPEYLRLETYAVAGISNFTKPLLRPFIMQTSGINKNTAVSQIERSILNSNTMLVSYKTKIVKASLDEIIGAKKLSRPSLTLDQIWFGQNSYIQCFKQIEEQYIIVLTLNQCLVIDQISTYVIHIVELSFKITSIFLCPNFNLAQKPWLVTLDQEGRVSMFNITQRTSQNGQGQGLIELLHQQDAQNGERFYYALNNYGQIEKLQILI</sequence>
<protein>
    <submittedName>
        <fullName evidence="1">Uncharacterized protein</fullName>
    </submittedName>
</protein>
<dbReference type="EMBL" id="RRYP01007040">
    <property type="protein sequence ID" value="TNV80783.1"/>
    <property type="molecule type" value="Genomic_DNA"/>
</dbReference>
<keyword evidence="2" id="KW-1185">Reference proteome</keyword>
<proteinExistence type="predicted"/>
<evidence type="ECO:0000313" key="1">
    <source>
        <dbReference type="EMBL" id="TNV80783.1"/>
    </source>
</evidence>